<protein>
    <recommendedName>
        <fullName evidence="3">Secreted protein</fullName>
    </recommendedName>
</protein>
<organism evidence="1 2">
    <name type="scientific">Nesidiocoris tenuis</name>
    <dbReference type="NCBI Taxonomy" id="355587"/>
    <lineage>
        <taxon>Eukaryota</taxon>
        <taxon>Metazoa</taxon>
        <taxon>Ecdysozoa</taxon>
        <taxon>Arthropoda</taxon>
        <taxon>Hexapoda</taxon>
        <taxon>Insecta</taxon>
        <taxon>Pterygota</taxon>
        <taxon>Neoptera</taxon>
        <taxon>Paraneoptera</taxon>
        <taxon>Hemiptera</taxon>
        <taxon>Heteroptera</taxon>
        <taxon>Panheteroptera</taxon>
        <taxon>Cimicomorpha</taxon>
        <taxon>Miridae</taxon>
        <taxon>Dicyphina</taxon>
        <taxon>Nesidiocoris</taxon>
    </lineage>
</organism>
<dbReference type="EMBL" id="AP028910">
    <property type="protein sequence ID" value="BES90592.1"/>
    <property type="molecule type" value="Genomic_DNA"/>
</dbReference>
<evidence type="ECO:0000313" key="1">
    <source>
        <dbReference type="EMBL" id="BES90592.1"/>
    </source>
</evidence>
<dbReference type="Proteomes" id="UP001307889">
    <property type="component" value="Chromosome 2"/>
</dbReference>
<proteinExistence type="predicted"/>
<reference evidence="1 2" key="1">
    <citation type="submission" date="2023-09" db="EMBL/GenBank/DDBJ databases">
        <title>Nesidiocoris tenuis whole genome shotgun sequence.</title>
        <authorList>
            <person name="Shibata T."/>
            <person name="Shimoda M."/>
            <person name="Kobayashi T."/>
            <person name="Uehara T."/>
        </authorList>
    </citation>
    <scope>NUCLEOTIDE SEQUENCE [LARGE SCALE GENOMIC DNA]</scope>
    <source>
        <strain evidence="1 2">Japan</strain>
    </source>
</reference>
<keyword evidence="2" id="KW-1185">Reference proteome</keyword>
<accession>A0ABN7AJR6</accession>
<evidence type="ECO:0000313" key="2">
    <source>
        <dbReference type="Proteomes" id="UP001307889"/>
    </source>
</evidence>
<gene>
    <name evidence="1" type="ORF">NTJ_03400</name>
</gene>
<sequence length="104" mass="11277">MRRQQGWRGLIALVWAKDGVRVTGRTTVGLFPGGAVLVWHQCVAAGTATTITYPTPGPLSAFFTCTELLGRMGLLVTACASRPLPIPRSDFALSFIQRLCEMLQ</sequence>
<evidence type="ECO:0008006" key="3">
    <source>
        <dbReference type="Google" id="ProtNLM"/>
    </source>
</evidence>
<name>A0ABN7AJR6_9HEMI</name>